<organism evidence="1 2">
    <name type="scientific">Nocardioides lianchengensis</name>
    <dbReference type="NCBI Taxonomy" id="1045774"/>
    <lineage>
        <taxon>Bacteria</taxon>
        <taxon>Bacillati</taxon>
        <taxon>Actinomycetota</taxon>
        <taxon>Actinomycetes</taxon>
        <taxon>Propionibacteriales</taxon>
        <taxon>Nocardioidaceae</taxon>
        <taxon>Nocardioides</taxon>
    </lineage>
</organism>
<accession>A0A1G6Z7U4</accession>
<dbReference type="RefSeq" id="WP_090860256.1">
    <property type="nucleotide sequence ID" value="NZ_FMZM01000013.1"/>
</dbReference>
<dbReference type="EMBL" id="FMZM01000013">
    <property type="protein sequence ID" value="SDD98804.1"/>
    <property type="molecule type" value="Genomic_DNA"/>
</dbReference>
<keyword evidence="2" id="KW-1185">Reference proteome</keyword>
<gene>
    <name evidence="1" type="ORF">SAMN05421872_11346</name>
</gene>
<name>A0A1G6Z7U4_9ACTN</name>
<dbReference type="OrthoDB" id="3830865at2"/>
<evidence type="ECO:0000313" key="2">
    <source>
        <dbReference type="Proteomes" id="UP000199034"/>
    </source>
</evidence>
<sequence>MTTSLLHPASVTVLTVDDAPSYRTAAWGAWLHGKVAAVLDEDGLRLLVPTPASAALGRRLYAVGSVELLD</sequence>
<evidence type="ECO:0000313" key="1">
    <source>
        <dbReference type="EMBL" id="SDD98804.1"/>
    </source>
</evidence>
<protein>
    <submittedName>
        <fullName evidence="1">Uncharacterized protein</fullName>
    </submittedName>
</protein>
<dbReference type="Proteomes" id="UP000199034">
    <property type="component" value="Unassembled WGS sequence"/>
</dbReference>
<dbReference type="AlphaFoldDB" id="A0A1G6Z7U4"/>
<proteinExistence type="predicted"/>
<reference evidence="2" key="1">
    <citation type="submission" date="2016-10" db="EMBL/GenBank/DDBJ databases">
        <authorList>
            <person name="Varghese N."/>
            <person name="Submissions S."/>
        </authorList>
    </citation>
    <scope>NUCLEOTIDE SEQUENCE [LARGE SCALE GENOMIC DNA]</scope>
    <source>
        <strain evidence="2">CGMCC 4.6858</strain>
    </source>
</reference>